<sequence>MAKAKCHAQARQAVGRHGDGWGGAEAPPGTAARASNSSPRQLVSWG</sequence>
<dbReference type="AlphaFoldDB" id="T0LHQ3"/>
<evidence type="ECO:0000313" key="2">
    <source>
        <dbReference type="EMBL" id="EQB47710.1"/>
    </source>
</evidence>
<dbReference type="HOGENOM" id="CLU_3191280_0_0_1"/>
<gene>
    <name evidence="2" type="ORF">CGLO_13121</name>
</gene>
<protein>
    <submittedName>
        <fullName evidence="2">Uncharacterized protein</fullName>
    </submittedName>
</protein>
<feature type="region of interest" description="Disordered" evidence="1">
    <location>
        <begin position="1"/>
        <end position="46"/>
    </location>
</feature>
<evidence type="ECO:0000256" key="1">
    <source>
        <dbReference type="SAM" id="MobiDB-lite"/>
    </source>
</evidence>
<evidence type="ECO:0000313" key="3">
    <source>
        <dbReference type="Proteomes" id="UP000015530"/>
    </source>
</evidence>
<comment type="caution">
    <text evidence="2">The sequence shown here is derived from an EMBL/GenBank/DDBJ whole genome shotgun (WGS) entry which is preliminary data.</text>
</comment>
<organism evidence="2 3">
    <name type="scientific">Colletotrichum gloeosporioides (strain Cg-14)</name>
    <name type="common">Anthracnose fungus</name>
    <name type="synonym">Glomerella cingulata</name>
    <dbReference type="NCBI Taxonomy" id="1237896"/>
    <lineage>
        <taxon>Eukaryota</taxon>
        <taxon>Fungi</taxon>
        <taxon>Dikarya</taxon>
        <taxon>Ascomycota</taxon>
        <taxon>Pezizomycotina</taxon>
        <taxon>Sordariomycetes</taxon>
        <taxon>Hypocreomycetidae</taxon>
        <taxon>Glomerellales</taxon>
        <taxon>Glomerellaceae</taxon>
        <taxon>Colletotrichum</taxon>
        <taxon>Colletotrichum gloeosporioides species complex</taxon>
    </lineage>
</organism>
<dbReference type="EMBL" id="AMYD01002851">
    <property type="protein sequence ID" value="EQB47710.1"/>
    <property type="molecule type" value="Genomic_DNA"/>
</dbReference>
<dbReference type="Proteomes" id="UP000015530">
    <property type="component" value="Unassembled WGS sequence"/>
</dbReference>
<feature type="compositionally biased region" description="Polar residues" evidence="1">
    <location>
        <begin position="33"/>
        <end position="46"/>
    </location>
</feature>
<name>T0LHQ3_COLGC</name>
<proteinExistence type="predicted"/>
<accession>T0LHQ3</accession>
<reference evidence="3" key="1">
    <citation type="journal article" date="2013" name="Mol. Plant Microbe Interact.">
        <title>Global aspects of pacC regulation of pathogenicity genes in Colletotrichum gloeosporioides as revealed by transcriptome analysis.</title>
        <authorList>
            <person name="Alkan N."/>
            <person name="Meng X."/>
            <person name="Friedlander G."/>
            <person name="Reuveni E."/>
            <person name="Sukno S."/>
            <person name="Sherman A."/>
            <person name="Thon M."/>
            <person name="Fluhr R."/>
            <person name="Prusky D."/>
        </authorList>
    </citation>
    <scope>NUCLEOTIDE SEQUENCE [LARGE SCALE GENOMIC DNA]</scope>
    <source>
        <strain evidence="3">Cg-14</strain>
    </source>
</reference>